<dbReference type="PANTHER" id="PTHR33867">
    <property type="entry name" value="RIBOSOME MATURATION FACTOR RIMP"/>
    <property type="match status" value="1"/>
</dbReference>
<evidence type="ECO:0000259" key="4">
    <source>
        <dbReference type="Pfam" id="PF02576"/>
    </source>
</evidence>
<dbReference type="Pfam" id="PF02576">
    <property type="entry name" value="RimP_N"/>
    <property type="match status" value="1"/>
</dbReference>
<dbReference type="Proteomes" id="UP000515743">
    <property type="component" value="Chromosome"/>
</dbReference>
<keyword evidence="6" id="KW-1185">Reference proteome</keyword>
<evidence type="ECO:0000313" key="5">
    <source>
        <dbReference type="EMBL" id="QNE89749.1"/>
    </source>
</evidence>
<name>A0A7G7CQ83_9CORY</name>
<dbReference type="GO" id="GO:0005829">
    <property type="term" value="C:cytosol"/>
    <property type="evidence" value="ECO:0007669"/>
    <property type="project" value="TreeGrafter"/>
</dbReference>
<keyword evidence="1 3" id="KW-0963">Cytoplasm</keyword>
<comment type="function">
    <text evidence="3">Required for maturation of 30S ribosomal subunits.</text>
</comment>
<evidence type="ECO:0000256" key="3">
    <source>
        <dbReference type="HAMAP-Rule" id="MF_01077"/>
    </source>
</evidence>
<comment type="similarity">
    <text evidence="3">Belongs to the RimP family.</text>
</comment>
<dbReference type="RefSeq" id="WP_185176123.1">
    <property type="nucleotide sequence ID" value="NZ_CP059404.1"/>
</dbReference>
<dbReference type="KEGG" id="cik:H0194_01450"/>
<dbReference type="SUPFAM" id="SSF75420">
    <property type="entry name" value="YhbC-like, N-terminal domain"/>
    <property type="match status" value="1"/>
</dbReference>
<reference evidence="5 6" key="1">
    <citation type="submission" date="2020-07" db="EMBL/GenBank/DDBJ databases">
        <title>Complete genome and description of Corynebacterium incognita strain Marseille-Q3630 sp. nov.</title>
        <authorList>
            <person name="Boxberger M."/>
        </authorList>
    </citation>
    <scope>NUCLEOTIDE SEQUENCE [LARGE SCALE GENOMIC DNA]</scope>
    <source>
        <strain evidence="5 6">Marseille-Q3630</strain>
    </source>
</reference>
<accession>A0A7G7CQ83</accession>
<dbReference type="InterPro" id="IPR035956">
    <property type="entry name" value="RimP_N_sf"/>
</dbReference>
<comment type="subcellular location">
    <subcellularLocation>
        <location evidence="3">Cytoplasm</location>
    </subcellularLocation>
</comment>
<dbReference type="InterPro" id="IPR028989">
    <property type="entry name" value="RimP_N"/>
</dbReference>
<protein>
    <recommendedName>
        <fullName evidence="3">Ribosome maturation factor RimP</fullName>
    </recommendedName>
</protein>
<feature type="domain" description="Ribosome maturation factor RimP N-terminal" evidence="4">
    <location>
        <begin position="12"/>
        <end position="89"/>
    </location>
</feature>
<dbReference type="GO" id="GO:0006412">
    <property type="term" value="P:translation"/>
    <property type="evidence" value="ECO:0007669"/>
    <property type="project" value="TreeGrafter"/>
</dbReference>
<evidence type="ECO:0000256" key="1">
    <source>
        <dbReference type="ARBA" id="ARBA00022490"/>
    </source>
</evidence>
<dbReference type="HAMAP" id="MF_01077">
    <property type="entry name" value="RimP"/>
    <property type="match status" value="1"/>
</dbReference>
<dbReference type="NCBIfam" id="NF000930">
    <property type="entry name" value="PRK00092.2-2"/>
    <property type="match status" value="1"/>
</dbReference>
<dbReference type="InterPro" id="IPR003728">
    <property type="entry name" value="Ribosome_maturation_RimP"/>
</dbReference>
<dbReference type="AlphaFoldDB" id="A0A7G7CQ83"/>
<dbReference type="GO" id="GO:0000028">
    <property type="term" value="P:ribosomal small subunit assembly"/>
    <property type="evidence" value="ECO:0007669"/>
    <property type="project" value="TreeGrafter"/>
</dbReference>
<dbReference type="PANTHER" id="PTHR33867:SF1">
    <property type="entry name" value="RIBOSOME MATURATION FACTOR RIMP"/>
    <property type="match status" value="1"/>
</dbReference>
<dbReference type="EMBL" id="CP059404">
    <property type="protein sequence ID" value="QNE89749.1"/>
    <property type="molecule type" value="Genomic_DNA"/>
</dbReference>
<organism evidence="5 6">
    <name type="scientific">Corynebacterium incognita</name>
    <dbReference type="NCBI Taxonomy" id="2754725"/>
    <lineage>
        <taxon>Bacteria</taxon>
        <taxon>Bacillati</taxon>
        <taxon>Actinomycetota</taxon>
        <taxon>Actinomycetes</taxon>
        <taxon>Mycobacteriales</taxon>
        <taxon>Corynebacteriaceae</taxon>
        <taxon>Corynebacterium</taxon>
    </lineage>
</organism>
<evidence type="ECO:0000313" key="6">
    <source>
        <dbReference type="Proteomes" id="UP000515743"/>
    </source>
</evidence>
<sequence length="186" mass="19742">MAFPDTERLSQILAPVLERHGVDLEGIKATPAGKKSQVVVKVDADDRPDLDRLEVISGEISDTFDAAEAAGEVNFGAGYTLEVSTPGVDLPLTAPRHWRRNAGRIAKVRLADDNKAQTFRIGALSPEDNAVILITTKAKVPAVHVVQLANVEDAVVDIEFAQPPAAETEIAALGFAEAEKLATPAS</sequence>
<proteinExistence type="inferred from homology"/>
<evidence type="ECO:0000256" key="2">
    <source>
        <dbReference type="ARBA" id="ARBA00022517"/>
    </source>
</evidence>
<gene>
    <name evidence="3 5" type="primary">rimP</name>
    <name evidence="5" type="ORF">H0194_01450</name>
</gene>
<keyword evidence="2 3" id="KW-0690">Ribosome biogenesis</keyword>
<dbReference type="Gene3D" id="3.30.300.70">
    <property type="entry name" value="RimP-like superfamily, N-terminal"/>
    <property type="match status" value="1"/>
</dbReference>